<keyword evidence="1" id="KW-0732">Signal</keyword>
<reference evidence="2 3" key="1">
    <citation type="submission" date="2023-01" db="EMBL/GenBank/DDBJ databases">
        <title>Vibrio sp. KJ40-1 sp.nov, isolated from marine algae.</title>
        <authorList>
            <person name="Butt M."/>
            <person name="Kim J.M.J."/>
            <person name="Jeon C.O.C."/>
        </authorList>
    </citation>
    <scope>NUCLEOTIDE SEQUENCE [LARGE SCALE GENOMIC DNA]</scope>
    <source>
        <strain evidence="2 3">KJ40-1</strain>
    </source>
</reference>
<feature type="signal peptide" evidence="1">
    <location>
        <begin position="1"/>
        <end position="24"/>
    </location>
</feature>
<sequence length="159" mass="18117">MKKWPHLSIFLISCLFGYSTVAYGQSEQNYLLRHVEDVSRDYFYIHLYEQNSDLKLSGMVGGEHQIHYRILGFLGDQFQVSLESVDGITYVTVDAEGLVLNDNEDSTDIKVMWDTVWIDIAVSASSFTSDFILTIKKSTNDIPLGFDLFNRFIVNLGSL</sequence>
<comment type="caution">
    <text evidence="2">The sequence shown here is derived from an EMBL/GenBank/DDBJ whole genome shotgun (WGS) entry which is preliminary data.</text>
</comment>
<evidence type="ECO:0000313" key="2">
    <source>
        <dbReference type="EMBL" id="MDB1125595.1"/>
    </source>
</evidence>
<proteinExistence type="predicted"/>
<keyword evidence="3" id="KW-1185">Reference proteome</keyword>
<dbReference type="Proteomes" id="UP001210678">
    <property type="component" value="Unassembled WGS sequence"/>
</dbReference>
<evidence type="ECO:0000256" key="1">
    <source>
        <dbReference type="SAM" id="SignalP"/>
    </source>
</evidence>
<feature type="chain" id="PRO_5046586500" evidence="1">
    <location>
        <begin position="25"/>
        <end position="159"/>
    </location>
</feature>
<evidence type="ECO:0000313" key="3">
    <source>
        <dbReference type="Proteomes" id="UP001210678"/>
    </source>
</evidence>
<accession>A0ABT4YW42</accession>
<dbReference type="RefSeq" id="WP_272139456.1">
    <property type="nucleotide sequence ID" value="NZ_JAQLOI010000003.1"/>
</dbReference>
<protein>
    <submittedName>
        <fullName evidence="2">Uncharacterized protein</fullName>
    </submittedName>
</protein>
<name>A0ABT4YW42_9VIBR</name>
<organism evidence="2 3">
    <name type="scientific">Vibrio algarum</name>
    <dbReference type="NCBI Taxonomy" id="3020714"/>
    <lineage>
        <taxon>Bacteria</taxon>
        <taxon>Pseudomonadati</taxon>
        <taxon>Pseudomonadota</taxon>
        <taxon>Gammaproteobacteria</taxon>
        <taxon>Vibrionales</taxon>
        <taxon>Vibrionaceae</taxon>
        <taxon>Vibrio</taxon>
    </lineage>
</organism>
<gene>
    <name evidence="2" type="ORF">PGX00_18800</name>
</gene>
<dbReference type="EMBL" id="JAQLOI010000003">
    <property type="protein sequence ID" value="MDB1125595.1"/>
    <property type="molecule type" value="Genomic_DNA"/>
</dbReference>